<dbReference type="SUPFAM" id="SSF52172">
    <property type="entry name" value="CheY-like"/>
    <property type="match status" value="1"/>
</dbReference>
<name>A0A936Z7G2_9HYPH</name>
<feature type="transmembrane region" description="Helical" evidence="4">
    <location>
        <begin position="37"/>
        <end position="57"/>
    </location>
</feature>
<dbReference type="AlphaFoldDB" id="A0A936Z7G2"/>
<dbReference type="SMART" id="SM00448">
    <property type="entry name" value="REC"/>
    <property type="match status" value="1"/>
</dbReference>
<keyword evidence="4" id="KW-0812">Transmembrane</keyword>
<keyword evidence="4" id="KW-1133">Transmembrane helix</keyword>
<dbReference type="PROSITE" id="PS50110">
    <property type="entry name" value="RESPONSE_REGULATORY"/>
    <property type="match status" value="1"/>
</dbReference>
<feature type="modified residue" description="4-aspartylphosphate" evidence="2">
    <location>
        <position position="432"/>
    </location>
</feature>
<dbReference type="Proteomes" id="UP000605848">
    <property type="component" value="Unassembled WGS sequence"/>
</dbReference>
<evidence type="ECO:0000313" key="7">
    <source>
        <dbReference type="Proteomes" id="UP000605848"/>
    </source>
</evidence>
<dbReference type="InterPro" id="IPR050595">
    <property type="entry name" value="Bact_response_regulator"/>
</dbReference>
<accession>A0A936Z7G2</accession>
<protein>
    <submittedName>
        <fullName evidence="6">Response regulator</fullName>
    </submittedName>
</protein>
<dbReference type="Gene3D" id="3.40.50.2300">
    <property type="match status" value="1"/>
</dbReference>
<dbReference type="Gene3D" id="1.10.287.130">
    <property type="match status" value="1"/>
</dbReference>
<evidence type="ECO:0000259" key="5">
    <source>
        <dbReference type="PROSITE" id="PS50110"/>
    </source>
</evidence>
<gene>
    <name evidence="6" type="ORF">JKG68_11990</name>
</gene>
<reference evidence="6" key="1">
    <citation type="submission" date="2021-01" db="EMBL/GenBank/DDBJ databases">
        <title>Microvirga sp.</title>
        <authorList>
            <person name="Kim M.K."/>
        </authorList>
    </citation>
    <scope>NUCLEOTIDE SEQUENCE</scope>
    <source>
        <strain evidence="6">5420S-16</strain>
    </source>
</reference>
<dbReference type="EMBL" id="JAEQMY010000014">
    <property type="protein sequence ID" value="MBL0404691.1"/>
    <property type="molecule type" value="Genomic_DNA"/>
</dbReference>
<dbReference type="InterPro" id="IPR036890">
    <property type="entry name" value="HATPase_C_sf"/>
</dbReference>
<organism evidence="6 7">
    <name type="scientific">Microvirga aerilata</name>
    <dbReference type="NCBI Taxonomy" id="670292"/>
    <lineage>
        <taxon>Bacteria</taxon>
        <taxon>Pseudomonadati</taxon>
        <taxon>Pseudomonadota</taxon>
        <taxon>Alphaproteobacteria</taxon>
        <taxon>Hyphomicrobiales</taxon>
        <taxon>Methylobacteriaceae</taxon>
        <taxon>Microvirga</taxon>
    </lineage>
</organism>
<dbReference type="PANTHER" id="PTHR44591">
    <property type="entry name" value="STRESS RESPONSE REGULATOR PROTEIN 1"/>
    <property type="match status" value="1"/>
</dbReference>
<evidence type="ECO:0000256" key="1">
    <source>
        <dbReference type="ARBA" id="ARBA00022553"/>
    </source>
</evidence>
<dbReference type="InterPro" id="IPR001789">
    <property type="entry name" value="Sig_transdc_resp-reg_receiver"/>
</dbReference>
<sequence>MHPLPASLKLSLLTFSFALIMSGFALAGAAFVRDSALVAIFAGWFLLMAAGAPLLIGQQLRAILQDRDDRASDELSVFEEVTVDRPEPLASFPAPEEASAPDGEEALRRIQKTQAVDRLRDGITHDLNNRLMVISANVDAAARQMKDQPILQRKLLSALVASDQAAKLIARSTSFARQSEAGFQYLDLAEPVSAIADLMSRSLLRDTVELRLALADDLWAVQANPDDIQTALVTLSAHVRDALPQGGAITLEARNVQVPRGTLANLALEGDFVQLAIRSTGPDREAQAHEAHGKETHGKETHGREVHGEQAFALRDLDLSSWLTLRQGLHFLQGLGGASEVRRDGAETAIMLYIPRAEATTLLPTGSAGEDDTPDASVPNRTEVLVVDDELEVALALQSTLEEFGYVTTIATDAPQAMKNLHARKPTLVLADVAMPGTMNGVMLAREVRQLFPDLPVLLITGNPMVADESSEFPLLHKPIISRDLHGAIQRHLTVRGDNKVIPLFPRPSQRAG</sequence>
<proteinExistence type="predicted"/>
<dbReference type="InterPro" id="IPR011006">
    <property type="entry name" value="CheY-like_superfamily"/>
</dbReference>
<dbReference type="Gene3D" id="3.30.565.10">
    <property type="entry name" value="Histidine kinase-like ATPase, C-terminal domain"/>
    <property type="match status" value="1"/>
</dbReference>
<dbReference type="GO" id="GO:0000160">
    <property type="term" value="P:phosphorelay signal transduction system"/>
    <property type="evidence" value="ECO:0007669"/>
    <property type="project" value="InterPro"/>
</dbReference>
<keyword evidence="1 2" id="KW-0597">Phosphoprotein</keyword>
<evidence type="ECO:0000256" key="3">
    <source>
        <dbReference type="SAM" id="MobiDB-lite"/>
    </source>
</evidence>
<evidence type="ECO:0000256" key="4">
    <source>
        <dbReference type="SAM" id="Phobius"/>
    </source>
</evidence>
<dbReference type="RefSeq" id="WP_202059626.1">
    <property type="nucleotide sequence ID" value="NZ_JAEQMY010000014.1"/>
</dbReference>
<evidence type="ECO:0000256" key="2">
    <source>
        <dbReference type="PROSITE-ProRule" id="PRU00169"/>
    </source>
</evidence>
<keyword evidence="4" id="KW-0472">Membrane</keyword>
<feature type="region of interest" description="Disordered" evidence="3">
    <location>
        <begin position="281"/>
        <end position="305"/>
    </location>
</feature>
<feature type="domain" description="Response regulatory" evidence="5">
    <location>
        <begin position="383"/>
        <end position="493"/>
    </location>
</feature>
<dbReference type="Pfam" id="PF00072">
    <property type="entry name" value="Response_reg"/>
    <property type="match status" value="1"/>
</dbReference>
<comment type="caution">
    <text evidence="6">The sequence shown here is derived from an EMBL/GenBank/DDBJ whole genome shotgun (WGS) entry which is preliminary data.</text>
</comment>
<keyword evidence="7" id="KW-1185">Reference proteome</keyword>
<evidence type="ECO:0000313" key="6">
    <source>
        <dbReference type="EMBL" id="MBL0404691.1"/>
    </source>
</evidence>
<dbReference type="PANTHER" id="PTHR44591:SF21">
    <property type="entry name" value="TWO-COMPONENT RESPONSE REGULATOR"/>
    <property type="match status" value="1"/>
</dbReference>